<gene>
    <name evidence="2" type="ORF">FHS68_001631</name>
</gene>
<proteinExistence type="predicted"/>
<evidence type="ECO:0000256" key="1">
    <source>
        <dbReference type="SAM" id="SignalP"/>
    </source>
</evidence>
<sequence length="491" mass="54821">MKKTLTHALLICLISANACTSDFDEINKDPNSPTQVTIQLLLPQIVRDMMNSLLTETWGIGNIVIQQTAKNQFVNEDRYLWGERNNLWNAVYENMRDVNNILILAEKDKLDNNKAVALILKSWMFSIATDAYGDIPYSEAIKAKEGVLYAKYDAQEDIYKGILADLATANTLLSTGTDAISGDPLYGGNAAKWRKLANSLRIRYLMRISDRRDVSADLTAIIANPTAAPVFEGNADNGVYTYLAAAPDQFPEYSDRIGSFNEYRASKTMVDWLKSKKDPRLNVFFRATPVTENTPSPADDVFEGLPNGLDDVAAQTYNGGQQFQSRIGSLYYENSITPAGLSIAKGIIMTFPELQFVLAEAAEKGLINKPAEAYYNAGMKGSFDFYNVDPGNAYYQQAAVAYTGTKSEKLTKIGEQKWASLFYTGLEAWFDWRRTNIPALKPSATNQNENKIPVRFIYPIIEQALNGENRKAAVTRQGVDNINTKVWWDVK</sequence>
<dbReference type="Gene3D" id="1.25.40.390">
    <property type="match status" value="1"/>
</dbReference>
<name>A0ABX0UMZ9_9BACT</name>
<accession>A0ABX0UMZ9</accession>
<evidence type="ECO:0000313" key="2">
    <source>
        <dbReference type="EMBL" id="NIJ52461.1"/>
    </source>
</evidence>
<evidence type="ECO:0000313" key="3">
    <source>
        <dbReference type="Proteomes" id="UP001179181"/>
    </source>
</evidence>
<dbReference type="EMBL" id="JAASQJ010000002">
    <property type="protein sequence ID" value="NIJ52461.1"/>
    <property type="molecule type" value="Genomic_DNA"/>
</dbReference>
<dbReference type="RefSeq" id="WP_167268949.1">
    <property type="nucleotide sequence ID" value="NZ_JAASQJ010000002.1"/>
</dbReference>
<keyword evidence="3" id="KW-1185">Reference proteome</keyword>
<dbReference type="SUPFAM" id="SSF48452">
    <property type="entry name" value="TPR-like"/>
    <property type="match status" value="1"/>
</dbReference>
<dbReference type="Proteomes" id="UP001179181">
    <property type="component" value="Unassembled WGS sequence"/>
</dbReference>
<feature type="chain" id="PRO_5045460815" description="Starch-binding associating with outer membrane" evidence="1">
    <location>
        <begin position="19"/>
        <end position="491"/>
    </location>
</feature>
<evidence type="ECO:0008006" key="4">
    <source>
        <dbReference type="Google" id="ProtNLM"/>
    </source>
</evidence>
<dbReference type="Pfam" id="PF12771">
    <property type="entry name" value="SusD-like_2"/>
    <property type="match status" value="1"/>
</dbReference>
<keyword evidence="1" id="KW-0732">Signal</keyword>
<organism evidence="2 3">
    <name type="scientific">Dyadobacter arcticus</name>
    <dbReference type="NCBI Taxonomy" id="1078754"/>
    <lineage>
        <taxon>Bacteria</taxon>
        <taxon>Pseudomonadati</taxon>
        <taxon>Bacteroidota</taxon>
        <taxon>Cytophagia</taxon>
        <taxon>Cytophagales</taxon>
        <taxon>Spirosomataceae</taxon>
        <taxon>Dyadobacter</taxon>
    </lineage>
</organism>
<dbReference type="InterPro" id="IPR041662">
    <property type="entry name" value="SusD-like_2"/>
</dbReference>
<dbReference type="InterPro" id="IPR011990">
    <property type="entry name" value="TPR-like_helical_dom_sf"/>
</dbReference>
<protein>
    <recommendedName>
        <fullName evidence="4">Starch-binding associating with outer membrane</fullName>
    </recommendedName>
</protein>
<reference evidence="2 3" key="1">
    <citation type="submission" date="2020-03" db="EMBL/GenBank/DDBJ databases">
        <title>Genomic Encyclopedia of Type Strains, Phase IV (KMG-IV): sequencing the most valuable type-strain genomes for metagenomic binning, comparative biology and taxonomic classification.</title>
        <authorList>
            <person name="Goeker M."/>
        </authorList>
    </citation>
    <scope>NUCLEOTIDE SEQUENCE [LARGE SCALE GENOMIC DNA]</scope>
    <source>
        <strain evidence="2 3">DSM 102865</strain>
    </source>
</reference>
<comment type="caution">
    <text evidence="2">The sequence shown here is derived from an EMBL/GenBank/DDBJ whole genome shotgun (WGS) entry which is preliminary data.</text>
</comment>
<feature type="signal peptide" evidence="1">
    <location>
        <begin position="1"/>
        <end position="18"/>
    </location>
</feature>